<feature type="chain" id="PRO_5046470978" evidence="3">
    <location>
        <begin position="21"/>
        <end position="281"/>
    </location>
</feature>
<dbReference type="InterPro" id="IPR036249">
    <property type="entry name" value="Thioredoxin-like_sf"/>
</dbReference>
<evidence type="ECO:0000313" key="5">
    <source>
        <dbReference type="EMBL" id="MDQ8209062.1"/>
    </source>
</evidence>
<dbReference type="CDD" id="cd02968">
    <property type="entry name" value="SCO"/>
    <property type="match status" value="1"/>
</dbReference>
<comment type="caution">
    <text evidence="5">The sequence shown here is derived from an EMBL/GenBank/DDBJ whole genome shotgun (WGS) entry which is preliminary data.</text>
</comment>
<sequence length="281" mass="30904">MRILFLSSLFSVLLALTAHAAEVQGRVLAVLPDLRSLEVELTQSGDGELVAGATQTFRVGAGDLAIGYQGRLIKGNVAYYGKRWHLEQVFPLDGQGAKAAADVNQQLHQTTASMSRRKFVKQGDYIPNFAMIDQHGDFVQARQLQGKPFVLNFIFTRCTVPTMCPASSTRMSTLQDAAREAGLDDLQFVTITFDPAFDSPGILKQYAEGYGMEPENFHLLTGEPSVVDDLLRQFGILTMDEDGTINHTMATLLVDANGRVAYRKEGATWTPQEFLQAAKKL</sequence>
<comment type="similarity">
    <text evidence="1">Belongs to the SCO1/2 family.</text>
</comment>
<evidence type="ECO:0000256" key="1">
    <source>
        <dbReference type="ARBA" id="ARBA00010996"/>
    </source>
</evidence>
<keyword evidence="6" id="KW-1185">Reference proteome</keyword>
<dbReference type="InterPro" id="IPR013766">
    <property type="entry name" value="Thioredoxin_domain"/>
</dbReference>
<dbReference type="PANTHER" id="PTHR12151:SF25">
    <property type="entry name" value="LINALOOL DEHYDRATASE_ISOMERASE DOMAIN-CONTAINING PROTEIN"/>
    <property type="match status" value="1"/>
</dbReference>
<evidence type="ECO:0000256" key="2">
    <source>
        <dbReference type="ARBA" id="ARBA00023008"/>
    </source>
</evidence>
<keyword evidence="2" id="KW-0186">Copper</keyword>
<dbReference type="Gene3D" id="3.40.30.10">
    <property type="entry name" value="Glutaredoxin"/>
    <property type="match status" value="1"/>
</dbReference>
<dbReference type="PANTHER" id="PTHR12151">
    <property type="entry name" value="ELECTRON TRANSPORT PROTIN SCO1/SENC FAMILY MEMBER"/>
    <property type="match status" value="1"/>
</dbReference>
<gene>
    <name evidence="5" type="ORF">QEH52_16170</name>
</gene>
<dbReference type="Pfam" id="PF02630">
    <property type="entry name" value="SCO1-SenC"/>
    <property type="match status" value="1"/>
</dbReference>
<dbReference type="Proteomes" id="UP001225316">
    <property type="component" value="Unassembled WGS sequence"/>
</dbReference>
<evidence type="ECO:0000256" key="3">
    <source>
        <dbReference type="SAM" id="SignalP"/>
    </source>
</evidence>
<dbReference type="InterPro" id="IPR003782">
    <property type="entry name" value="SCO1/SenC"/>
</dbReference>
<reference evidence="5 6" key="1">
    <citation type="submission" date="2023-04" db="EMBL/GenBank/DDBJ databases">
        <title>A novel bacteria isolated from coastal sediment.</title>
        <authorList>
            <person name="Liu X.-J."/>
            <person name="Du Z.-J."/>
        </authorList>
    </citation>
    <scope>NUCLEOTIDE SEQUENCE [LARGE SCALE GENOMIC DNA]</scope>
    <source>
        <strain evidence="5 6">SDUM461003</strain>
    </source>
</reference>
<feature type="signal peptide" evidence="3">
    <location>
        <begin position="1"/>
        <end position="20"/>
    </location>
</feature>
<dbReference type="SUPFAM" id="SSF52833">
    <property type="entry name" value="Thioredoxin-like"/>
    <property type="match status" value="1"/>
</dbReference>
<dbReference type="EMBL" id="JARXHW010000050">
    <property type="protein sequence ID" value="MDQ8209062.1"/>
    <property type="molecule type" value="Genomic_DNA"/>
</dbReference>
<protein>
    <submittedName>
        <fullName evidence="5">SCO family protein</fullName>
    </submittedName>
</protein>
<evidence type="ECO:0000259" key="4">
    <source>
        <dbReference type="PROSITE" id="PS51352"/>
    </source>
</evidence>
<accession>A0ABU1B114</accession>
<keyword evidence="3" id="KW-0732">Signal</keyword>
<dbReference type="RefSeq" id="WP_308951844.1">
    <property type="nucleotide sequence ID" value="NZ_JARXHW010000050.1"/>
</dbReference>
<feature type="domain" description="Thioredoxin" evidence="4">
    <location>
        <begin position="120"/>
        <end position="281"/>
    </location>
</feature>
<proteinExistence type="inferred from homology"/>
<dbReference type="PROSITE" id="PS51352">
    <property type="entry name" value="THIOREDOXIN_2"/>
    <property type="match status" value="1"/>
</dbReference>
<organism evidence="5 6">
    <name type="scientific">Thalassobacterium maritimum</name>
    <dbReference type="NCBI Taxonomy" id="3041265"/>
    <lineage>
        <taxon>Bacteria</taxon>
        <taxon>Pseudomonadati</taxon>
        <taxon>Verrucomicrobiota</taxon>
        <taxon>Opitutia</taxon>
        <taxon>Puniceicoccales</taxon>
        <taxon>Coraliomargaritaceae</taxon>
        <taxon>Thalassobacterium</taxon>
    </lineage>
</organism>
<name>A0ABU1B114_9BACT</name>
<evidence type="ECO:0000313" key="6">
    <source>
        <dbReference type="Proteomes" id="UP001225316"/>
    </source>
</evidence>